<name>A0A1E5RC95_9ASCO</name>
<organism evidence="1 2">
    <name type="scientific">Hanseniaspora opuntiae</name>
    <dbReference type="NCBI Taxonomy" id="211096"/>
    <lineage>
        <taxon>Eukaryota</taxon>
        <taxon>Fungi</taxon>
        <taxon>Dikarya</taxon>
        <taxon>Ascomycota</taxon>
        <taxon>Saccharomycotina</taxon>
        <taxon>Saccharomycetes</taxon>
        <taxon>Saccharomycodales</taxon>
        <taxon>Saccharomycodaceae</taxon>
        <taxon>Hanseniaspora</taxon>
    </lineage>
</organism>
<keyword evidence="2" id="KW-1185">Reference proteome</keyword>
<evidence type="ECO:0000313" key="2">
    <source>
        <dbReference type="Proteomes" id="UP000095605"/>
    </source>
</evidence>
<accession>A0A1E5RC95</accession>
<reference evidence="2" key="1">
    <citation type="journal article" date="2016" name="Genome Announc.">
        <title>Genome sequences of three species of Hanseniaspora isolated from spontaneous wine fermentations.</title>
        <authorList>
            <person name="Sternes P.R."/>
            <person name="Lee D."/>
            <person name="Kutyna D.R."/>
            <person name="Borneman A.R."/>
        </authorList>
    </citation>
    <scope>NUCLEOTIDE SEQUENCE [LARGE SCALE GENOMIC DNA]</scope>
    <source>
        <strain evidence="2">AWRI3578</strain>
    </source>
</reference>
<protein>
    <submittedName>
        <fullName evidence="1">Uncharacterized protein</fullName>
    </submittedName>
</protein>
<dbReference type="AlphaFoldDB" id="A0A1E5RC95"/>
<dbReference type="Proteomes" id="UP000095605">
    <property type="component" value="Unassembled WGS sequence"/>
</dbReference>
<evidence type="ECO:0000313" key="1">
    <source>
        <dbReference type="EMBL" id="OEJ84527.1"/>
    </source>
</evidence>
<gene>
    <name evidence="1" type="ORF">AWRI3578_g2633</name>
</gene>
<proteinExistence type="predicted"/>
<sequence length="357" mass="42733">MRKTIRYEVDDMLNRNLFFDYEDTKKTFNMDHFQPKASEDFKKKVLENSYQYKSEAFCEDIKVDEELTLKTENYELLTDINLLAHAYERNLDDRTINTIIFKKNKRHLVFGKAHQNETLLKRLKSHLDIAEENRHYVPKHFESYFKYYLDFLKCQYEALFHPLLEVQYPATHTKIIPYRLRKQSNRLLKSVPVKLDPLEIHKIGILRLQHIIDRLNHGPSVRVTSFQSPLRNIYYCIPATDKNKPADNIFTMYYERARYQSHIWEKFYHSTTYALLPEVKNAYFPEINESIKTDGDFEQLFDHGSPTLKDSDSLKIYNDIRKQLVEERSKNSQVLSTQEMSLVLIWKVCIHSLKRKS</sequence>
<comment type="caution">
    <text evidence="1">The sequence shown here is derived from an EMBL/GenBank/DDBJ whole genome shotgun (WGS) entry which is preliminary data.</text>
</comment>
<dbReference type="OrthoDB" id="10399358at2759"/>
<dbReference type="EMBL" id="LPNL01000006">
    <property type="protein sequence ID" value="OEJ84527.1"/>
    <property type="molecule type" value="Genomic_DNA"/>
</dbReference>